<evidence type="ECO:0000313" key="1">
    <source>
        <dbReference type="Proteomes" id="UP000887540"/>
    </source>
</evidence>
<organism evidence="1 2">
    <name type="scientific">Acrobeloides nanus</name>
    <dbReference type="NCBI Taxonomy" id="290746"/>
    <lineage>
        <taxon>Eukaryota</taxon>
        <taxon>Metazoa</taxon>
        <taxon>Ecdysozoa</taxon>
        <taxon>Nematoda</taxon>
        <taxon>Chromadorea</taxon>
        <taxon>Rhabditida</taxon>
        <taxon>Tylenchina</taxon>
        <taxon>Cephalobomorpha</taxon>
        <taxon>Cephaloboidea</taxon>
        <taxon>Cephalobidae</taxon>
        <taxon>Acrobeloides</taxon>
    </lineage>
</organism>
<evidence type="ECO:0000313" key="2">
    <source>
        <dbReference type="WBParaSite" id="ACRNAN_Path_917.g3531.t1"/>
    </source>
</evidence>
<keyword evidence="1" id="KW-1185">Reference proteome</keyword>
<proteinExistence type="predicted"/>
<dbReference type="GO" id="GO:0008375">
    <property type="term" value="F:acetylglucosaminyltransferase activity"/>
    <property type="evidence" value="ECO:0007669"/>
    <property type="project" value="TreeGrafter"/>
</dbReference>
<reference evidence="2" key="1">
    <citation type="submission" date="2022-11" db="UniProtKB">
        <authorList>
            <consortium name="WormBaseParasite"/>
        </authorList>
    </citation>
    <scope>IDENTIFICATION</scope>
</reference>
<dbReference type="PANTHER" id="PTHR19297">
    <property type="entry name" value="GLYCOSYLTRANSFERASE 14 FAMILY MEMBER"/>
    <property type="match status" value="1"/>
</dbReference>
<sequence length="131" mass="15266">MVRIFKQLNGAFMAEVEPYDFQRLLGPRRWQMRPMPLWKSSMSAIFSRESANFLIKNPKVKKLYQFLKPTSCADETIWATIAGNPRYISMPGGFDAAKMWEKIKEQWPKEIYDTGKYHGLNGKCRVVVEAK</sequence>
<dbReference type="AlphaFoldDB" id="A0A914CDX2"/>
<dbReference type="Proteomes" id="UP000887540">
    <property type="component" value="Unplaced"/>
</dbReference>
<accession>A0A914CDX2</accession>
<protein>
    <submittedName>
        <fullName evidence="2">Uncharacterized protein</fullName>
    </submittedName>
</protein>
<dbReference type="PANTHER" id="PTHR19297:SF185">
    <property type="entry name" value="BETA-1,3-GALACTOSYL-O-GLYCOSYL-GLYCOPROTEIN BETA-1,6-N-ACETYLGLUCOSAMINYLTRANSFERASE 3"/>
    <property type="match status" value="1"/>
</dbReference>
<dbReference type="WBParaSite" id="ACRNAN_Path_917.g3531.t1">
    <property type="protein sequence ID" value="ACRNAN_Path_917.g3531.t1"/>
    <property type="gene ID" value="ACRNAN_Path_917.g3531"/>
</dbReference>
<name>A0A914CDX2_9BILA</name>